<evidence type="ECO:0000313" key="1">
    <source>
        <dbReference type="EMBL" id="GAI47952.1"/>
    </source>
</evidence>
<sequence>ASASTELAHKGVLLATGSQLVKVEFYQVAGIVADTIYIPAETLYWYPHSIDSITISTVPMPNGKDSYVGVMTFN</sequence>
<accession>X1NVA7</accession>
<dbReference type="EMBL" id="BARV01037132">
    <property type="protein sequence ID" value="GAI47952.1"/>
    <property type="molecule type" value="Genomic_DNA"/>
</dbReference>
<gene>
    <name evidence="1" type="ORF">S06H3_57516</name>
</gene>
<organism evidence="1">
    <name type="scientific">marine sediment metagenome</name>
    <dbReference type="NCBI Taxonomy" id="412755"/>
    <lineage>
        <taxon>unclassified sequences</taxon>
        <taxon>metagenomes</taxon>
        <taxon>ecological metagenomes</taxon>
    </lineage>
</organism>
<dbReference type="AlphaFoldDB" id="X1NVA7"/>
<feature type="non-terminal residue" evidence="1">
    <location>
        <position position="1"/>
    </location>
</feature>
<comment type="caution">
    <text evidence="1">The sequence shown here is derived from an EMBL/GenBank/DDBJ whole genome shotgun (WGS) entry which is preliminary data.</text>
</comment>
<proteinExistence type="predicted"/>
<name>X1NVA7_9ZZZZ</name>
<reference evidence="1" key="1">
    <citation type="journal article" date="2014" name="Front. Microbiol.">
        <title>High frequency of phylogenetically diverse reductive dehalogenase-homologous genes in deep subseafloor sedimentary metagenomes.</title>
        <authorList>
            <person name="Kawai M."/>
            <person name="Futagami T."/>
            <person name="Toyoda A."/>
            <person name="Takaki Y."/>
            <person name="Nishi S."/>
            <person name="Hori S."/>
            <person name="Arai W."/>
            <person name="Tsubouchi T."/>
            <person name="Morono Y."/>
            <person name="Uchiyama I."/>
            <person name="Ito T."/>
            <person name="Fujiyama A."/>
            <person name="Inagaki F."/>
            <person name="Takami H."/>
        </authorList>
    </citation>
    <scope>NUCLEOTIDE SEQUENCE</scope>
    <source>
        <strain evidence="1">Expedition CK06-06</strain>
    </source>
</reference>
<protein>
    <submittedName>
        <fullName evidence="1">Uncharacterized protein</fullName>
    </submittedName>
</protein>